<dbReference type="GO" id="GO:0016874">
    <property type="term" value="F:ligase activity"/>
    <property type="evidence" value="ECO:0007669"/>
    <property type="project" value="UniProtKB-KW"/>
</dbReference>
<name>A0ABR9S0G8_9BURK</name>
<dbReference type="SUPFAM" id="SSF56801">
    <property type="entry name" value="Acetyl-CoA synthetase-like"/>
    <property type="match status" value="1"/>
</dbReference>
<dbReference type="InterPro" id="IPR000873">
    <property type="entry name" value="AMP-dep_synth/lig_dom"/>
</dbReference>
<dbReference type="Proteomes" id="UP000806285">
    <property type="component" value="Unassembled WGS sequence"/>
</dbReference>
<dbReference type="InterPro" id="IPR042099">
    <property type="entry name" value="ANL_N_sf"/>
</dbReference>
<feature type="domain" description="AMP-dependent synthetase/ligase" evidence="2">
    <location>
        <begin position="78"/>
        <end position="425"/>
    </location>
</feature>
<gene>
    <name evidence="4" type="ORF">IM787_05470</name>
</gene>
<dbReference type="EMBL" id="JADDIV010000002">
    <property type="protein sequence ID" value="MBE7367000.1"/>
    <property type="molecule type" value="Genomic_DNA"/>
</dbReference>
<dbReference type="InterPro" id="IPR025110">
    <property type="entry name" value="AMP-bd_C"/>
</dbReference>
<evidence type="ECO:0000313" key="5">
    <source>
        <dbReference type="Proteomes" id="UP000806285"/>
    </source>
</evidence>
<protein>
    <submittedName>
        <fullName evidence="4">Acyl--CoA ligase</fullName>
    </submittedName>
</protein>
<accession>A0ABR9S0G8</accession>
<evidence type="ECO:0000313" key="4">
    <source>
        <dbReference type="EMBL" id="MBE7367000.1"/>
    </source>
</evidence>
<evidence type="ECO:0000259" key="3">
    <source>
        <dbReference type="Pfam" id="PF13193"/>
    </source>
</evidence>
<feature type="compositionally biased region" description="Basic residues" evidence="1">
    <location>
        <begin position="22"/>
        <end position="36"/>
    </location>
</feature>
<evidence type="ECO:0000256" key="1">
    <source>
        <dbReference type="SAM" id="MobiDB-lite"/>
    </source>
</evidence>
<dbReference type="Pfam" id="PF13193">
    <property type="entry name" value="AMP-binding_C"/>
    <property type="match status" value="1"/>
</dbReference>
<dbReference type="InterPro" id="IPR020845">
    <property type="entry name" value="AMP-binding_CS"/>
</dbReference>
<dbReference type="Gene3D" id="3.30.300.30">
    <property type="match status" value="1"/>
</dbReference>
<comment type="caution">
    <text evidence="4">The sequence shown here is derived from an EMBL/GenBank/DDBJ whole genome shotgun (WGS) entry which is preliminary data.</text>
</comment>
<proteinExistence type="predicted"/>
<dbReference type="PANTHER" id="PTHR43767">
    <property type="entry name" value="LONG-CHAIN-FATTY-ACID--COA LIGASE"/>
    <property type="match status" value="1"/>
</dbReference>
<dbReference type="Gene3D" id="3.40.50.12780">
    <property type="entry name" value="N-terminal domain of ligase-like"/>
    <property type="match status" value="1"/>
</dbReference>
<keyword evidence="4" id="KW-0436">Ligase</keyword>
<feature type="domain" description="AMP-binding enzyme C-terminal" evidence="3">
    <location>
        <begin position="482"/>
        <end position="555"/>
    </location>
</feature>
<dbReference type="Pfam" id="PF00501">
    <property type="entry name" value="AMP-binding"/>
    <property type="match status" value="1"/>
</dbReference>
<keyword evidence="5" id="KW-1185">Reference proteome</keyword>
<dbReference type="InterPro" id="IPR045851">
    <property type="entry name" value="AMP-bd_C_sf"/>
</dbReference>
<dbReference type="PANTHER" id="PTHR43767:SF1">
    <property type="entry name" value="NONRIBOSOMAL PEPTIDE SYNTHASE PES1 (EUROFUNG)-RELATED"/>
    <property type="match status" value="1"/>
</dbReference>
<feature type="region of interest" description="Disordered" evidence="1">
    <location>
        <begin position="1"/>
        <end position="40"/>
    </location>
</feature>
<dbReference type="InterPro" id="IPR050237">
    <property type="entry name" value="ATP-dep_AMP-bd_enzyme"/>
</dbReference>
<reference evidence="4 5" key="1">
    <citation type="submission" date="2020-10" db="EMBL/GenBank/DDBJ databases">
        <title>Ramlibacter sp. HM2 16S ribosomal RNA gene Genome sequencing and assembly.</title>
        <authorList>
            <person name="Kang M."/>
        </authorList>
    </citation>
    <scope>NUCLEOTIDE SEQUENCE [LARGE SCALE GENOMIC DNA]</scope>
    <source>
        <strain evidence="4 5">HM2</strain>
    </source>
</reference>
<sequence length="568" mass="61145">MPWGSPLGKLDAASLARAPPAQRRHPRPRAVGRSRRPGNIVRAAPHVQCGAKETSVPAAPAPAPAGLPPFRALPDLIREHAQAHPDRTALRQGTARMPWGALDAFADRVAATLQRHGVQPRQSIAICGLNSIAYLALFLGGLRAGCAVAPLPTGTTNDQLAGMVRDSGARFFFTDAHVPELDTVVPRIRMDLATGARSLQEWLAPEGARPEPVAIQPEWPFNIIYSSGTTGTPKGIVQPHAMRWAHVARADNYGYGPDAVALVATSLCSNTTLVAVFPCLAKGGAVVMTEGRFDPRAYLALAQEARATHAMLVPVQYQRLMAVPEFDAYDLSSFHMKFCTSAPFSAQLKADVLARWPGGLVEYYGMTEGGGTCILEAHDHPDKLHTVGRPADGHDIRLIDEDGREVPAGELGEVVGRSGSMMTAYHNQPAKTREAEWYDAQGNRFIRTGDVGRFDADGFLTLMDRRKDMVISGGFNIYPSDLEAVLRQHPGVAEAAVVGVSSAEWGESPVAFVVPAAGAPSEADLRAWANERLGKTQRLAGVRYLAELPRSDIGKVLKRQLRDTWTAG</sequence>
<evidence type="ECO:0000259" key="2">
    <source>
        <dbReference type="Pfam" id="PF00501"/>
    </source>
</evidence>
<organism evidence="4 5">
    <name type="scientific">Ramlibacter pallidus</name>
    <dbReference type="NCBI Taxonomy" id="2780087"/>
    <lineage>
        <taxon>Bacteria</taxon>
        <taxon>Pseudomonadati</taxon>
        <taxon>Pseudomonadota</taxon>
        <taxon>Betaproteobacteria</taxon>
        <taxon>Burkholderiales</taxon>
        <taxon>Comamonadaceae</taxon>
        <taxon>Ramlibacter</taxon>
    </lineage>
</organism>
<dbReference type="PROSITE" id="PS00455">
    <property type="entry name" value="AMP_BINDING"/>
    <property type="match status" value="1"/>
</dbReference>